<feature type="compositionally biased region" description="Polar residues" evidence="2">
    <location>
        <begin position="539"/>
        <end position="549"/>
    </location>
</feature>
<feature type="compositionally biased region" description="Polar residues" evidence="2">
    <location>
        <begin position="744"/>
        <end position="763"/>
    </location>
</feature>
<dbReference type="OrthoDB" id="4065796at2759"/>
<feature type="compositionally biased region" description="Polar residues" evidence="2">
    <location>
        <begin position="461"/>
        <end position="473"/>
    </location>
</feature>
<feature type="domain" description="Ketopantoate reductase C-terminal" evidence="3">
    <location>
        <begin position="231"/>
        <end position="358"/>
    </location>
</feature>
<gene>
    <name evidence="4" type="ORF">C6P45_000123</name>
</gene>
<feature type="compositionally biased region" description="Basic and acidic residues" evidence="2">
    <location>
        <begin position="527"/>
        <end position="538"/>
    </location>
</feature>
<feature type="compositionally biased region" description="Basic residues" evidence="2">
    <location>
        <begin position="782"/>
        <end position="801"/>
    </location>
</feature>
<dbReference type="InterPro" id="IPR013328">
    <property type="entry name" value="6PGD_dom2"/>
</dbReference>
<evidence type="ECO:0000256" key="2">
    <source>
        <dbReference type="SAM" id="MobiDB-lite"/>
    </source>
</evidence>
<dbReference type="Pfam" id="PF08546">
    <property type="entry name" value="ApbA_C"/>
    <property type="match status" value="1"/>
</dbReference>
<protein>
    <recommendedName>
        <fullName evidence="3">Ketopantoate reductase C-terminal domain-containing protein</fullName>
    </recommendedName>
</protein>
<keyword evidence="5" id="KW-1185">Reference proteome</keyword>
<dbReference type="GO" id="GO:0005737">
    <property type="term" value="C:cytoplasm"/>
    <property type="evidence" value="ECO:0007669"/>
    <property type="project" value="TreeGrafter"/>
</dbReference>
<evidence type="ECO:0000256" key="1">
    <source>
        <dbReference type="SAM" id="Coils"/>
    </source>
</evidence>
<feature type="compositionally biased region" description="Polar residues" evidence="2">
    <location>
        <begin position="587"/>
        <end position="597"/>
    </location>
</feature>
<dbReference type="Gene3D" id="1.10.1040.10">
    <property type="entry name" value="N-(1-d-carboxylethyl)-l-norvaline Dehydrogenase, domain 2"/>
    <property type="match status" value="1"/>
</dbReference>
<feature type="coiled-coil region" evidence="1">
    <location>
        <begin position="397"/>
        <end position="456"/>
    </location>
</feature>
<feature type="region of interest" description="Disordered" evidence="2">
    <location>
        <begin position="563"/>
        <end position="609"/>
    </location>
</feature>
<dbReference type="EMBL" id="PUHR01000010">
    <property type="protein sequence ID" value="KAG0671632.1"/>
    <property type="molecule type" value="Genomic_DNA"/>
</dbReference>
<reference evidence="4 5" key="1">
    <citation type="submission" date="2020-11" db="EMBL/GenBank/DDBJ databases">
        <title>Kefir isolates.</title>
        <authorList>
            <person name="Marcisauskas S."/>
            <person name="Kim Y."/>
            <person name="Blasche S."/>
        </authorList>
    </citation>
    <scope>NUCLEOTIDE SEQUENCE [LARGE SCALE GENOMIC DNA]</scope>
    <source>
        <strain evidence="4 5">OG2</strain>
    </source>
</reference>
<evidence type="ECO:0000313" key="4">
    <source>
        <dbReference type="EMBL" id="KAG0671632.1"/>
    </source>
</evidence>
<dbReference type="Proteomes" id="UP000750334">
    <property type="component" value="Unassembled WGS sequence"/>
</dbReference>
<comment type="caution">
    <text evidence="4">The sequence shown here is derived from an EMBL/GenBank/DDBJ whole genome shotgun (WGS) entry which is preliminary data.</text>
</comment>
<evidence type="ECO:0000313" key="5">
    <source>
        <dbReference type="Proteomes" id="UP000750334"/>
    </source>
</evidence>
<dbReference type="AlphaFoldDB" id="A0A9P6WG11"/>
<dbReference type="InterPro" id="IPR051402">
    <property type="entry name" value="KPR-Related"/>
</dbReference>
<feature type="region of interest" description="Disordered" evidence="2">
    <location>
        <begin position="527"/>
        <end position="549"/>
    </location>
</feature>
<evidence type="ECO:0000259" key="3">
    <source>
        <dbReference type="Pfam" id="PF08546"/>
    </source>
</evidence>
<sequence length="801" mass="89839">MVLGLKNDTTVKVLLAGNNPNIFLYTSRFQLGKNIELYHVSDSKSSTYEIETLSNGNQHVSIDNHFTSIANLHEALTSSGEEKDFKLDVIILSANSLKDLSSLPAQLKPLLTNKTKIVIESTGFIQLESFLKNAKELNELNIFSIMTDYDIRQVANNQFKQFNTKGDTQRHIYIGGKTANATVTKKKKGLSLKDSSKYPSDMTKALSSLESLLKDILPEDTVSNCHKSYNDFLSKQWNLAMFKICLDPLLIIFEETDSKKLVEQVLAKPLISGIITELITISKNMSVKLDPNMENENKIIESWLKEYNGDKIPSLLYNFIQRTAELNLDLLILQPILLADDFNIKTPYLEFLYTIMCQIEKLNNDTSEWFVRAEKLQSFKQQLTAMTKSRDQFSDNCKQLTANVEQNQKVINELRNNDEYLKNQLMIKSTEINKLKGEYEIILQEKNRELENMRLAGANATVTNGSNTRTINSPVGDHDEDDFKSLHEDSNRASEGDTSAMANSSLMDGDKSLSMREQALLSKERELQERQEALDRRLASQQKSPQFQSPLQYPTQLQASPAFPHIASKSGNNTPTMTVDKFIDPISSGNLEMNPSFESPEFRQHPIVRTNRKNRMNRNTTLGNASSTSLGSFVNQMPSNNYVGDRSFSGGSSVMNTSGNSLNMMRAKNNGLDMPRPTKLHNYTGSPDLSTPTRPTAAIALNDTSANNNTTAGDDDTAIRKPVMQFGLGIHSQTELATPLDKTTIPTNMEPTPYDGSQNASKDNLNDIENDEANTSKDSSKKKNKLKFGLFGKKKDKKDKK</sequence>
<name>A0A9P6WG11_MAUEX</name>
<feature type="region of interest" description="Disordered" evidence="2">
    <location>
        <begin position="730"/>
        <end position="801"/>
    </location>
</feature>
<proteinExistence type="predicted"/>
<feature type="compositionally biased region" description="Polar residues" evidence="2">
    <location>
        <begin position="496"/>
        <end position="506"/>
    </location>
</feature>
<organism evidence="4 5">
    <name type="scientific">Maudiozyma exigua</name>
    <name type="common">Yeast</name>
    <name type="synonym">Kazachstania exigua</name>
    <dbReference type="NCBI Taxonomy" id="34358"/>
    <lineage>
        <taxon>Eukaryota</taxon>
        <taxon>Fungi</taxon>
        <taxon>Dikarya</taxon>
        <taxon>Ascomycota</taxon>
        <taxon>Saccharomycotina</taxon>
        <taxon>Saccharomycetes</taxon>
        <taxon>Saccharomycetales</taxon>
        <taxon>Saccharomycetaceae</taxon>
        <taxon>Maudiozyma</taxon>
    </lineage>
</organism>
<dbReference type="PANTHER" id="PTHR21708:SF25">
    <property type="entry name" value="PROTEIN PAM1-RELATED"/>
    <property type="match status" value="1"/>
</dbReference>
<feature type="region of interest" description="Disordered" evidence="2">
    <location>
        <begin position="461"/>
        <end position="511"/>
    </location>
</feature>
<feature type="compositionally biased region" description="Basic and acidic residues" evidence="2">
    <location>
        <begin position="481"/>
        <end position="495"/>
    </location>
</feature>
<dbReference type="InterPro" id="IPR013752">
    <property type="entry name" value="KPA_reductase"/>
</dbReference>
<accession>A0A9P6WG11</accession>
<dbReference type="PANTHER" id="PTHR21708">
    <property type="entry name" value="PROBABLE 2-DEHYDROPANTOATE 2-REDUCTASE"/>
    <property type="match status" value="1"/>
</dbReference>
<keyword evidence="1" id="KW-0175">Coiled coil</keyword>